<reference evidence="3" key="1">
    <citation type="journal article" date="2021" name="Microorganisms">
        <title>Acidisoma silvae sp. nov. and Acidisomacellulosilytica sp. nov., Two Acidophilic Bacteria Isolated from Decaying Wood, Hydrolyzing Cellulose and Producing Poly-3-hydroxybutyrate.</title>
        <authorList>
            <person name="Mieszkin S."/>
            <person name="Pouder E."/>
            <person name="Uroz S."/>
            <person name="Simon-Colin C."/>
            <person name="Alain K."/>
        </authorList>
    </citation>
    <scope>NUCLEOTIDE SEQUENCE</scope>
    <source>
        <strain evidence="3">HW T2.11</strain>
    </source>
</reference>
<dbReference type="PANTHER" id="PTHR11091:SF0">
    <property type="entry name" value="MALATE DEHYDROGENASE"/>
    <property type="match status" value="1"/>
</dbReference>
<dbReference type="EMBL" id="JAESVB010000004">
    <property type="protein sequence ID" value="MCB8875843.1"/>
    <property type="molecule type" value="Genomic_DNA"/>
</dbReference>
<organism evidence="3 4">
    <name type="scientific">Acidisoma silvae</name>
    <dbReference type="NCBI Taxonomy" id="2802396"/>
    <lineage>
        <taxon>Bacteria</taxon>
        <taxon>Pseudomonadati</taxon>
        <taxon>Pseudomonadota</taxon>
        <taxon>Alphaproteobacteria</taxon>
        <taxon>Acetobacterales</taxon>
        <taxon>Acidocellaceae</taxon>
        <taxon>Acidisoma</taxon>
    </lineage>
</organism>
<proteinExistence type="inferred from homology"/>
<dbReference type="InterPro" id="IPR036111">
    <property type="entry name" value="Mal/L-sulfo/L-lacto_DH-like_sf"/>
</dbReference>
<dbReference type="PANTHER" id="PTHR11091">
    <property type="entry name" value="OXIDOREDUCTASE-RELATED"/>
    <property type="match status" value="1"/>
</dbReference>
<dbReference type="GO" id="GO:0016491">
    <property type="term" value="F:oxidoreductase activity"/>
    <property type="evidence" value="ECO:0007669"/>
    <property type="project" value="UniProtKB-KW"/>
</dbReference>
<dbReference type="Gene3D" id="3.30.1370.60">
    <property type="entry name" value="Hypothetical oxidoreductase yiak, domain 2"/>
    <property type="match status" value="1"/>
</dbReference>
<dbReference type="SUPFAM" id="SSF89733">
    <property type="entry name" value="L-sulfolactate dehydrogenase-like"/>
    <property type="match status" value="1"/>
</dbReference>
<evidence type="ECO:0000313" key="4">
    <source>
        <dbReference type="Proteomes" id="UP000708298"/>
    </source>
</evidence>
<accession>A0A963YT26</accession>
<dbReference type="Pfam" id="PF02615">
    <property type="entry name" value="Ldh_2"/>
    <property type="match status" value="1"/>
</dbReference>
<comment type="similarity">
    <text evidence="1">Belongs to the LDH2/MDH2 oxidoreductase family.</text>
</comment>
<dbReference type="InterPro" id="IPR003767">
    <property type="entry name" value="Malate/L-lactate_DH-like"/>
</dbReference>
<keyword evidence="2" id="KW-0560">Oxidoreductase</keyword>
<dbReference type="InterPro" id="IPR043144">
    <property type="entry name" value="Mal/L-sulf/L-lact_DH-like_ah"/>
</dbReference>
<reference evidence="3" key="2">
    <citation type="submission" date="2021-01" db="EMBL/GenBank/DDBJ databases">
        <authorList>
            <person name="Mieszkin S."/>
            <person name="Pouder E."/>
            <person name="Alain K."/>
        </authorList>
    </citation>
    <scope>NUCLEOTIDE SEQUENCE</scope>
    <source>
        <strain evidence="3">HW T2.11</strain>
    </source>
</reference>
<gene>
    <name evidence="3" type="ORF">ASILVAE211_11685</name>
</gene>
<dbReference type="Proteomes" id="UP000708298">
    <property type="component" value="Unassembled WGS sequence"/>
</dbReference>
<dbReference type="Gene3D" id="1.10.1530.10">
    <property type="match status" value="1"/>
</dbReference>
<keyword evidence="4" id="KW-1185">Reference proteome</keyword>
<sequence length="342" mass="35327">MKAPIIVPADILAARVQQKLTEAGADAASSAHTVRALMHASLHGVDSHGVRLVGYYYGPLRSGEINGRPQIKIRKTAAATAMLDGDNGLGHHTSYEAMKLAVDLARDSGIGAVGATGSSHFGAAGAYALAAAEAGMIGLATTNAESLVTLFGGRDAFHGTNPLAVAAPVPDEKPWLMDMATSSIPFNRVLLYRSLGHPLPEAIAVDGDGNPVRDPAEATTLMPMGGADYGFKGAALAGLATLLSAVLTGATLDHDLASLGASTPAKPANLGHFFIAIDPARFAGVTEMALGMRRYLDALRASPQRDGAPPAMAPGDREWQVVEQRLRDGVPVDPDTAQVLGF</sequence>
<evidence type="ECO:0000256" key="1">
    <source>
        <dbReference type="ARBA" id="ARBA00006056"/>
    </source>
</evidence>
<protein>
    <submittedName>
        <fullName evidence="3">Ldh family oxidoreductase</fullName>
    </submittedName>
</protein>
<dbReference type="AlphaFoldDB" id="A0A963YT26"/>
<name>A0A963YT26_9PROT</name>
<evidence type="ECO:0000313" key="3">
    <source>
        <dbReference type="EMBL" id="MCB8875843.1"/>
    </source>
</evidence>
<dbReference type="RefSeq" id="WP_227321490.1">
    <property type="nucleotide sequence ID" value="NZ_JAESVB010000004.1"/>
</dbReference>
<comment type="caution">
    <text evidence="3">The sequence shown here is derived from an EMBL/GenBank/DDBJ whole genome shotgun (WGS) entry which is preliminary data.</text>
</comment>
<dbReference type="InterPro" id="IPR043143">
    <property type="entry name" value="Mal/L-sulf/L-lact_DH-like_NADP"/>
</dbReference>
<evidence type="ECO:0000256" key="2">
    <source>
        <dbReference type="ARBA" id="ARBA00023002"/>
    </source>
</evidence>